<evidence type="ECO:0000256" key="10">
    <source>
        <dbReference type="PIRSR" id="PIRSR606262-1"/>
    </source>
</evidence>
<dbReference type="InterPro" id="IPR016193">
    <property type="entry name" value="Cytidine_deaminase-like"/>
</dbReference>
<comment type="catalytic activity">
    <reaction evidence="9 13">
        <text>cytidine + H2O + H(+) = uridine + NH4(+)</text>
        <dbReference type="Rhea" id="RHEA:16069"/>
        <dbReference type="ChEBI" id="CHEBI:15377"/>
        <dbReference type="ChEBI" id="CHEBI:15378"/>
        <dbReference type="ChEBI" id="CHEBI:16704"/>
        <dbReference type="ChEBI" id="CHEBI:17562"/>
        <dbReference type="ChEBI" id="CHEBI:28938"/>
        <dbReference type="EC" id="3.5.4.5"/>
    </reaction>
</comment>
<evidence type="ECO:0000256" key="11">
    <source>
        <dbReference type="PIRSR" id="PIRSR606262-2"/>
    </source>
</evidence>
<evidence type="ECO:0000256" key="7">
    <source>
        <dbReference type="ARBA" id="ARBA00022833"/>
    </source>
</evidence>
<comment type="function">
    <text evidence="2 13">This enzyme scavenges exogenous and endogenous cytidine and 2'-deoxycytidine for UMP synthesis.</text>
</comment>
<evidence type="ECO:0000256" key="1">
    <source>
        <dbReference type="ARBA" id="ARBA00001947"/>
    </source>
</evidence>
<evidence type="ECO:0000256" key="9">
    <source>
        <dbReference type="ARBA" id="ARBA00049558"/>
    </source>
</evidence>
<evidence type="ECO:0000256" key="4">
    <source>
        <dbReference type="ARBA" id="ARBA00012783"/>
    </source>
</evidence>
<dbReference type="PROSITE" id="PS51747">
    <property type="entry name" value="CYT_DCMP_DEAMINASES_2"/>
    <property type="match status" value="1"/>
</dbReference>
<evidence type="ECO:0000256" key="5">
    <source>
        <dbReference type="ARBA" id="ARBA00022723"/>
    </source>
</evidence>
<comment type="similarity">
    <text evidence="3 13">Belongs to the cytidine and deoxycytidylate deaminase family.</text>
</comment>
<dbReference type="InterPro" id="IPR050202">
    <property type="entry name" value="Cyt/Deoxycyt_deaminase"/>
</dbReference>
<feature type="active site" description="Proton donor" evidence="10">
    <location>
        <position position="60"/>
    </location>
</feature>
<dbReference type="SUPFAM" id="SSF53927">
    <property type="entry name" value="Cytidine deaminase-like"/>
    <property type="match status" value="1"/>
</dbReference>
<dbReference type="PROSITE" id="PS00903">
    <property type="entry name" value="CYT_DCMP_DEAMINASES_1"/>
    <property type="match status" value="1"/>
</dbReference>
<evidence type="ECO:0000256" key="8">
    <source>
        <dbReference type="ARBA" id="ARBA00032005"/>
    </source>
</evidence>
<proteinExistence type="inferred from homology"/>
<comment type="catalytic activity">
    <reaction evidence="13">
        <text>2'-deoxycytidine + H2O + H(+) = 2'-deoxyuridine + NH4(+)</text>
        <dbReference type="Rhea" id="RHEA:13433"/>
        <dbReference type="ChEBI" id="CHEBI:15377"/>
        <dbReference type="ChEBI" id="CHEBI:15378"/>
        <dbReference type="ChEBI" id="CHEBI:15698"/>
        <dbReference type="ChEBI" id="CHEBI:16450"/>
        <dbReference type="ChEBI" id="CHEBI:28938"/>
        <dbReference type="EC" id="3.5.4.5"/>
    </reaction>
</comment>
<evidence type="ECO:0000256" key="3">
    <source>
        <dbReference type="ARBA" id="ARBA00006576"/>
    </source>
</evidence>
<dbReference type="Pfam" id="PF00383">
    <property type="entry name" value="dCMP_cyt_deam_1"/>
    <property type="match status" value="1"/>
</dbReference>
<reference evidence="15" key="1">
    <citation type="submission" date="2023-06" db="EMBL/GenBank/DDBJ databases">
        <authorList>
            <person name="Kurt Z."/>
        </authorList>
    </citation>
    <scope>NUCLEOTIDE SEQUENCE</scope>
</reference>
<comment type="cofactor">
    <cofactor evidence="1 12 13">
        <name>Zn(2+)</name>
        <dbReference type="ChEBI" id="CHEBI:29105"/>
    </cofactor>
</comment>
<feature type="binding site" evidence="12">
    <location>
        <position position="92"/>
    </location>
    <ligand>
        <name>Zn(2+)</name>
        <dbReference type="ChEBI" id="CHEBI:29105"/>
        <note>catalytic</note>
    </ligand>
</feature>
<evidence type="ECO:0000256" key="13">
    <source>
        <dbReference type="RuleBase" id="RU364006"/>
    </source>
</evidence>
<keyword evidence="7 12" id="KW-0862">Zinc</keyword>
<feature type="domain" description="CMP/dCMP-type deaminase" evidence="14">
    <location>
        <begin position="2"/>
        <end position="131"/>
    </location>
</feature>
<dbReference type="CDD" id="cd01283">
    <property type="entry name" value="cytidine_deaminase"/>
    <property type="match status" value="1"/>
</dbReference>
<accession>A0AA86NI23</accession>
<dbReference type="GO" id="GO:0004126">
    <property type="term" value="F:cytidine deaminase activity"/>
    <property type="evidence" value="ECO:0007669"/>
    <property type="project" value="UniProtKB-UniRule"/>
</dbReference>
<dbReference type="EMBL" id="CAXDID020000315">
    <property type="protein sequence ID" value="CAL6075697.1"/>
    <property type="molecule type" value="Genomic_DNA"/>
</dbReference>
<gene>
    <name evidence="16" type="ORF">HINF_LOCUS57333</name>
    <name evidence="15" type="ORF">HINF_LOCUS7250</name>
</gene>
<name>A0AA86NI23_9EUKA</name>
<dbReference type="AlphaFoldDB" id="A0AA86NI23"/>
<dbReference type="InterPro" id="IPR016192">
    <property type="entry name" value="APOBEC/CMP_deaminase_Zn-bd"/>
</dbReference>
<reference evidence="16 17" key="2">
    <citation type="submission" date="2024-07" db="EMBL/GenBank/DDBJ databases">
        <authorList>
            <person name="Akdeniz Z."/>
        </authorList>
    </citation>
    <scope>NUCLEOTIDE SEQUENCE [LARGE SCALE GENOMIC DNA]</scope>
</reference>
<dbReference type="EC" id="3.5.4.5" evidence="4 13"/>
<dbReference type="PANTHER" id="PTHR11644">
    <property type="entry name" value="CYTIDINE DEAMINASE"/>
    <property type="match status" value="1"/>
</dbReference>
<evidence type="ECO:0000313" key="17">
    <source>
        <dbReference type="Proteomes" id="UP001642409"/>
    </source>
</evidence>
<dbReference type="GO" id="GO:0042802">
    <property type="term" value="F:identical protein binding"/>
    <property type="evidence" value="ECO:0007669"/>
    <property type="project" value="UniProtKB-ARBA"/>
</dbReference>
<evidence type="ECO:0000256" key="6">
    <source>
        <dbReference type="ARBA" id="ARBA00022801"/>
    </source>
</evidence>
<evidence type="ECO:0000256" key="12">
    <source>
        <dbReference type="PIRSR" id="PIRSR606262-3"/>
    </source>
</evidence>
<evidence type="ECO:0000259" key="14">
    <source>
        <dbReference type="PROSITE" id="PS51747"/>
    </source>
</evidence>
<comment type="caution">
    <text evidence="15">The sequence shown here is derived from an EMBL/GenBank/DDBJ whole genome shotgun (WGS) entry which is preliminary data.</text>
</comment>
<dbReference type="FunFam" id="3.40.140.10:FF:000008">
    <property type="entry name" value="Cytidine deaminase"/>
    <property type="match status" value="1"/>
</dbReference>
<organism evidence="15">
    <name type="scientific">Hexamita inflata</name>
    <dbReference type="NCBI Taxonomy" id="28002"/>
    <lineage>
        <taxon>Eukaryota</taxon>
        <taxon>Metamonada</taxon>
        <taxon>Diplomonadida</taxon>
        <taxon>Hexamitidae</taxon>
        <taxon>Hexamitinae</taxon>
        <taxon>Hexamita</taxon>
    </lineage>
</organism>
<dbReference type="GO" id="GO:0072527">
    <property type="term" value="P:pyrimidine-containing compound metabolic process"/>
    <property type="evidence" value="ECO:0007669"/>
    <property type="project" value="UniProtKB-ARBA"/>
</dbReference>
<feature type="binding site" evidence="12">
    <location>
        <position position="58"/>
    </location>
    <ligand>
        <name>Zn(2+)</name>
        <dbReference type="ChEBI" id="CHEBI:29105"/>
        <note>catalytic</note>
    </ligand>
</feature>
<dbReference type="EMBL" id="CATOUU010000181">
    <property type="protein sequence ID" value="CAI9919605.1"/>
    <property type="molecule type" value="Genomic_DNA"/>
</dbReference>
<keyword evidence="5 12" id="KW-0479">Metal-binding</keyword>
<keyword evidence="17" id="KW-1185">Reference proteome</keyword>
<dbReference type="NCBIfam" id="NF004064">
    <property type="entry name" value="PRK05578.1"/>
    <property type="match status" value="1"/>
</dbReference>
<dbReference type="Gene3D" id="3.40.140.10">
    <property type="entry name" value="Cytidine Deaminase, domain 2"/>
    <property type="match status" value="1"/>
</dbReference>
<dbReference type="PANTHER" id="PTHR11644:SF2">
    <property type="entry name" value="CYTIDINE DEAMINASE"/>
    <property type="match status" value="1"/>
</dbReference>
<dbReference type="NCBIfam" id="TIGR01354">
    <property type="entry name" value="cyt_deam_tetra"/>
    <property type="match status" value="1"/>
</dbReference>
<keyword evidence="6 13" id="KW-0378">Hydrolase</keyword>
<dbReference type="GO" id="GO:0055086">
    <property type="term" value="P:nucleobase-containing small molecule metabolic process"/>
    <property type="evidence" value="ECO:0007669"/>
    <property type="project" value="UniProtKB-ARBA"/>
</dbReference>
<dbReference type="InterPro" id="IPR002125">
    <property type="entry name" value="CMP_dCMP_dom"/>
</dbReference>
<dbReference type="Proteomes" id="UP001642409">
    <property type="component" value="Unassembled WGS sequence"/>
</dbReference>
<evidence type="ECO:0000313" key="15">
    <source>
        <dbReference type="EMBL" id="CAI9919605.1"/>
    </source>
</evidence>
<dbReference type="InterPro" id="IPR006262">
    <property type="entry name" value="Cyt_deam_tetra"/>
</dbReference>
<feature type="binding site" evidence="11">
    <location>
        <begin position="47"/>
        <end position="53"/>
    </location>
    <ligand>
        <name>substrate</name>
    </ligand>
</feature>
<evidence type="ECO:0000313" key="16">
    <source>
        <dbReference type="EMBL" id="CAL6075697.1"/>
    </source>
</evidence>
<protein>
    <recommendedName>
        <fullName evidence="4 13">Cytidine deaminase</fullName>
        <ecNumber evidence="4 13">3.5.4.5</ecNumber>
    </recommendedName>
    <alternativeName>
        <fullName evidence="8 13">Cytidine aminohydrolase</fullName>
    </alternativeName>
</protein>
<dbReference type="GO" id="GO:0008270">
    <property type="term" value="F:zinc ion binding"/>
    <property type="evidence" value="ECO:0007669"/>
    <property type="project" value="UniProtKB-UniRule"/>
</dbReference>
<dbReference type="GO" id="GO:0005829">
    <property type="term" value="C:cytosol"/>
    <property type="evidence" value="ECO:0007669"/>
    <property type="project" value="TreeGrafter"/>
</dbReference>
<feature type="binding site" evidence="12">
    <location>
        <position position="89"/>
    </location>
    <ligand>
        <name>Zn(2+)</name>
        <dbReference type="ChEBI" id="CHEBI:29105"/>
        <note>catalytic</note>
    </ligand>
</feature>
<evidence type="ECO:0000256" key="2">
    <source>
        <dbReference type="ARBA" id="ARBA00003949"/>
    </source>
</evidence>
<sequence>MQWRQHLVKAAVEASQMAYCPYSNYKVGAALLVAGTQETPVIIKGCNVENAAYPCGNCAEKTAISNGVISGYQKFDAVAIVTRDGGLPCGQCRQVLNEFNPVMLVIMCDMDGTIVNEVKLNEILPFAFGPGNLL</sequence>